<protein>
    <submittedName>
        <fullName evidence="1">Uncharacterized protein</fullName>
    </submittedName>
</protein>
<reference evidence="1" key="2">
    <citation type="journal article" date="2006" name="PLoS Pathog.">
        <title>New perspectives on host-parasite interplay by comparative transcriptomic and proteomic analyses of Schistosoma japonicum.</title>
        <authorList>
            <person name="Liu F."/>
            <person name="Lu J."/>
            <person name="Hu W."/>
            <person name="Wang S.Y."/>
            <person name="Cui S.J."/>
            <person name="Chi M."/>
            <person name="Yan Q."/>
            <person name="Wang X.R."/>
            <person name="Song H.D."/>
            <person name="Xu X.N."/>
            <person name="Wang J.J."/>
            <person name="Zhang X.L."/>
            <person name="Zhang X."/>
            <person name="Wang Z.Q."/>
            <person name="Xue C.L."/>
            <person name="Brindley P.J."/>
            <person name="McManus D.P."/>
            <person name="Yang P.Y."/>
            <person name="Feng Z."/>
            <person name="Chen Z."/>
            <person name="Han Z.G."/>
        </authorList>
    </citation>
    <scope>NUCLEOTIDE SEQUENCE</scope>
</reference>
<dbReference type="AlphaFoldDB" id="Q5C3B3"/>
<name>Q5C3B3_SCHJA</name>
<organism evidence="1">
    <name type="scientific">Schistosoma japonicum</name>
    <name type="common">Blood fluke</name>
    <dbReference type="NCBI Taxonomy" id="6182"/>
    <lineage>
        <taxon>Eukaryota</taxon>
        <taxon>Metazoa</taxon>
        <taxon>Spiralia</taxon>
        <taxon>Lophotrochozoa</taxon>
        <taxon>Platyhelminthes</taxon>
        <taxon>Trematoda</taxon>
        <taxon>Digenea</taxon>
        <taxon>Strigeidida</taxon>
        <taxon>Schistosomatoidea</taxon>
        <taxon>Schistosomatidae</taxon>
        <taxon>Schistosoma</taxon>
    </lineage>
</organism>
<accession>Q5C3B3</accession>
<proteinExistence type="evidence at transcript level"/>
<evidence type="ECO:0000313" key="1">
    <source>
        <dbReference type="EMBL" id="AAX25862.1"/>
    </source>
</evidence>
<reference evidence="1" key="1">
    <citation type="submission" date="2005-03" db="EMBL/GenBank/DDBJ databases">
        <authorList>
            <person name="Han Z."/>
        </authorList>
    </citation>
    <scope>NUCLEOTIDE SEQUENCE</scope>
</reference>
<dbReference type="EMBL" id="AY809973">
    <property type="protein sequence ID" value="AAX25862.1"/>
    <property type="molecule type" value="mRNA"/>
</dbReference>
<sequence>MRIRASCSEWNRSLFSAFHPASGCSLMNEIISSDNGSMRSLFLVVTCASRRVNNETM</sequence>